<evidence type="ECO:0000256" key="1">
    <source>
        <dbReference type="ARBA" id="ARBA00001913"/>
    </source>
</evidence>
<evidence type="ECO:0000256" key="5">
    <source>
        <dbReference type="ARBA" id="ARBA00022837"/>
    </source>
</evidence>
<dbReference type="InterPro" id="IPR047115">
    <property type="entry name" value="ARSB"/>
</dbReference>
<reference evidence="9" key="1">
    <citation type="submission" date="2018-11" db="EMBL/GenBank/DDBJ databases">
        <authorList>
            <person name="Alioto T."/>
            <person name="Alioto T."/>
        </authorList>
    </citation>
    <scope>NUCLEOTIDE SEQUENCE</scope>
</reference>
<dbReference type="Gene3D" id="3.30.1120.10">
    <property type="match status" value="1"/>
</dbReference>
<dbReference type="OrthoDB" id="103349at2759"/>
<dbReference type="Pfam" id="PF00884">
    <property type="entry name" value="Sulfatase"/>
    <property type="match status" value="1"/>
</dbReference>
<dbReference type="PANTHER" id="PTHR10342:SF273">
    <property type="entry name" value="RE14504P"/>
    <property type="match status" value="1"/>
</dbReference>
<keyword evidence="6" id="KW-0325">Glycoprotein</keyword>
<dbReference type="EMBL" id="UYJE01006504">
    <property type="protein sequence ID" value="VDI46553.1"/>
    <property type="molecule type" value="Genomic_DNA"/>
</dbReference>
<feature type="chain" id="PRO_5032625803" description="Sulfatase N-terminal domain-containing protein" evidence="7">
    <location>
        <begin position="22"/>
        <end position="476"/>
    </location>
</feature>
<evidence type="ECO:0000313" key="10">
    <source>
        <dbReference type="Proteomes" id="UP000596742"/>
    </source>
</evidence>
<dbReference type="GO" id="GO:0046872">
    <property type="term" value="F:metal ion binding"/>
    <property type="evidence" value="ECO:0007669"/>
    <property type="project" value="UniProtKB-KW"/>
</dbReference>
<feature type="domain" description="Sulfatase N-terminal" evidence="8">
    <location>
        <begin position="24"/>
        <end position="330"/>
    </location>
</feature>
<keyword evidence="5" id="KW-0106">Calcium</keyword>
<dbReference type="InterPro" id="IPR024607">
    <property type="entry name" value="Sulfatase_CS"/>
</dbReference>
<comment type="caution">
    <text evidence="9">The sequence shown here is derived from an EMBL/GenBank/DDBJ whole genome shotgun (WGS) entry which is preliminary data.</text>
</comment>
<comment type="cofactor">
    <cofactor evidence="1">
        <name>Ca(2+)</name>
        <dbReference type="ChEBI" id="CHEBI:29108"/>
    </cofactor>
</comment>
<comment type="similarity">
    <text evidence="2">Belongs to the sulfatase family.</text>
</comment>
<feature type="signal peptide" evidence="7">
    <location>
        <begin position="1"/>
        <end position="21"/>
    </location>
</feature>
<keyword evidence="3" id="KW-0479">Metal-binding</keyword>
<dbReference type="InterPro" id="IPR017850">
    <property type="entry name" value="Alkaline_phosphatase_core_sf"/>
</dbReference>
<evidence type="ECO:0000256" key="4">
    <source>
        <dbReference type="ARBA" id="ARBA00022801"/>
    </source>
</evidence>
<evidence type="ECO:0000256" key="7">
    <source>
        <dbReference type="SAM" id="SignalP"/>
    </source>
</evidence>
<dbReference type="Gene3D" id="3.40.720.10">
    <property type="entry name" value="Alkaline Phosphatase, subunit A"/>
    <property type="match status" value="1"/>
</dbReference>
<gene>
    <name evidence="9" type="ORF">MGAL_10B057058</name>
</gene>
<name>A0A8B6F9D8_MYTGA</name>
<evidence type="ECO:0000259" key="8">
    <source>
        <dbReference type="Pfam" id="PF00884"/>
    </source>
</evidence>
<keyword evidence="4" id="KW-0378">Hydrolase</keyword>
<evidence type="ECO:0000313" key="9">
    <source>
        <dbReference type="EMBL" id="VDI46553.1"/>
    </source>
</evidence>
<keyword evidence="10" id="KW-1185">Reference proteome</keyword>
<dbReference type="AlphaFoldDB" id="A0A8B6F9D8"/>
<sequence length="476" mass="54170">MLPTIHIALLVLTVFVALCDGQHPNIVFIVADDLGWNDLGFRNKHVISPNIDKLAGMGMILDQSYVQPVCTPSRTAFMTGVYPFKVGQQHLAMLPAQPSCAAMDKVILPQKLKENGYSTHMLGKWHLGFCKWECTPTYRGFDSFYGYYNGQVDYYNYTILNGTDFRDNKQPIRPKEYSTFEYAKRADEILRTHNKSQPLFLYYAFQSVHEPIEVPKSYEDKYSWIKNEGRRKYLGMVTALDDAIGNLTESLKQAGLFDNTLIIFTSDNGGWPQFFGNNYPLRGSKISVYEGGTRASAFVSGKGIKNPGTTYKGLMHAVDWMPTILSAAGVKQVSSTDGIDMWDSLQNNNPSKRTEFIYNLDDKTPELTGHAAIRMGDYKLIEGNPGLYHGWYPPPEDESILNTDQFNEIPLVPQLYNLKDDPNEHNNLFWKEREIYKKLNSRMEEYKKDMVPADYPGNDQKSAPSNYGGYWTPGWC</sequence>
<protein>
    <recommendedName>
        <fullName evidence="8">Sulfatase N-terminal domain-containing protein</fullName>
    </recommendedName>
</protein>
<proteinExistence type="inferred from homology"/>
<evidence type="ECO:0000256" key="3">
    <source>
        <dbReference type="ARBA" id="ARBA00022723"/>
    </source>
</evidence>
<dbReference type="GO" id="GO:0008484">
    <property type="term" value="F:sulfuric ester hydrolase activity"/>
    <property type="evidence" value="ECO:0007669"/>
    <property type="project" value="InterPro"/>
</dbReference>
<accession>A0A8B6F9D8</accession>
<dbReference type="InterPro" id="IPR000917">
    <property type="entry name" value="Sulfatase_N"/>
</dbReference>
<keyword evidence="7" id="KW-0732">Signal</keyword>
<dbReference type="PROSITE" id="PS00523">
    <property type="entry name" value="SULFATASE_1"/>
    <property type="match status" value="1"/>
</dbReference>
<dbReference type="PANTHER" id="PTHR10342">
    <property type="entry name" value="ARYLSULFATASE"/>
    <property type="match status" value="1"/>
</dbReference>
<evidence type="ECO:0000256" key="6">
    <source>
        <dbReference type="ARBA" id="ARBA00023180"/>
    </source>
</evidence>
<dbReference type="SUPFAM" id="SSF53649">
    <property type="entry name" value="Alkaline phosphatase-like"/>
    <property type="match status" value="1"/>
</dbReference>
<evidence type="ECO:0000256" key="2">
    <source>
        <dbReference type="ARBA" id="ARBA00008779"/>
    </source>
</evidence>
<dbReference type="Proteomes" id="UP000596742">
    <property type="component" value="Unassembled WGS sequence"/>
</dbReference>
<organism evidence="9 10">
    <name type="scientific">Mytilus galloprovincialis</name>
    <name type="common">Mediterranean mussel</name>
    <dbReference type="NCBI Taxonomy" id="29158"/>
    <lineage>
        <taxon>Eukaryota</taxon>
        <taxon>Metazoa</taxon>
        <taxon>Spiralia</taxon>
        <taxon>Lophotrochozoa</taxon>
        <taxon>Mollusca</taxon>
        <taxon>Bivalvia</taxon>
        <taxon>Autobranchia</taxon>
        <taxon>Pteriomorphia</taxon>
        <taxon>Mytilida</taxon>
        <taxon>Mytiloidea</taxon>
        <taxon>Mytilidae</taxon>
        <taxon>Mytilinae</taxon>
        <taxon>Mytilus</taxon>
    </lineage>
</organism>
<dbReference type="CDD" id="cd16029">
    <property type="entry name" value="4-S"/>
    <property type="match status" value="1"/>
</dbReference>